<dbReference type="InterPro" id="IPR036812">
    <property type="entry name" value="NAD(P)_OxRdtase_dom_sf"/>
</dbReference>
<dbReference type="EMBL" id="JAAFZH010000001">
    <property type="protein sequence ID" value="NDU93605.1"/>
    <property type="molecule type" value="Genomic_DNA"/>
</dbReference>
<comment type="caution">
    <text evidence="2">The sequence shown here is derived from an EMBL/GenBank/DDBJ whole genome shotgun (WGS) entry which is preliminary data.</text>
</comment>
<accession>A0A6L9KZD5</accession>
<dbReference type="InterPro" id="IPR023210">
    <property type="entry name" value="NADP_OxRdtase_dom"/>
</dbReference>
<dbReference type="SUPFAM" id="SSF51430">
    <property type="entry name" value="NAD(P)-linked oxidoreductase"/>
    <property type="match status" value="1"/>
</dbReference>
<dbReference type="PRINTS" id="PR00069">
    <property type="entry name" value="ALDKETRDTASE"/>
</dbReference>
<dbReference type="InterPro" id="IPR020471">
    <property type="entry name" value="AKR"/>
</dbReference>
<reference evidence="2 3" key="1">
    <citation type="submission" date="2020-02" db="EMBL/GenBank/DDBJ databases">
        <title>Draft genome sequence of two Spirosoma agri KCTC 52727 and Spirosoma terrae KCTC 52035.</title>
        <authorList>
            <person name="Rojas J."/>
            <person name="Ambika Manirajan B."/>
            <person name="Suarez C."/>
            <person name="Ratering S."/>
            <person name="Schnell S."/>
        </authorList>
    </citation>
    <scope>NUCLEOTIDE SEQUENCE [LARGE SCALE GENOMIC DNA]</scope>
    <source>
        <strain evidence="2 3">KCTC 52035</strain>
    </source>
</reference>
<keyword evidence="3" id="KW-1185">Reference proteome</keyword>
<dbReference type="Gene3D" id="3.20.20.100">
    <property type="entry name" value="NADP-dependent oxidoreductase domain"/>
    <property type="match status" value="1"/>
</dbReference>
<dbReference type="RefSeq" id="WP_163941903.1">
    <property type="nucleotide sequence ID" value="NZ_JAAFZH010000001.1"/>
</dbReference>
<dbReference type="AlphaFoldDB" id="A0A6L9KZD5"/>
<organism evidence="2 3">
    <name type="scientific">Spirosoma terrae</name>
    <dbReference type="NCBI Taxonomy" id="1968276"/>
    <lineage>
        <taxon>Bacteria</taxon>
        <taxon>Pseudomonadati</taxon>
        <taxon>Bacteroidota</taxon>
        <taxon>Cytophagia</taxon>
        <taxon>Cytophagales</taxon>
        <taxon>Cytophagaceae</taxon>
        <taxon>Spirosoma</taxon>
    </lineage>
</organism>
<gene>
    <name evidence="2" type="ORF">GK108_01860</name>
</gene>
<dbReference type="PANTHER" id="PTHR43312:SF1">
    <property type="entry name" value="NADP-DEPENDENT OXIDOREDUCTASE DOMAIN-CONTAINING PROTEIN"/>
    <property type="match status" value="1"/>
</dbReference>
<proteinExistence type="predicted"/>
<evidence type="ECO:0000313" key="3">
    <source>
        <dbReference type="Proteomes" id="UP000474175"/>
    </source>
</evidence>
<name>A0A6L9KZD5_9BACT</name>
<evidence type="ECO:0000313" key="2">
    <source>
        <dbReference type="EMBL" id="NDU93605.1"/>
    </source>
</evidence>
<dbReference type="CDD" id="cd19086">
    <property type="entry name" value="AKR_AKR11C1"/>
    <property type="match status" value="1"/>
</dbReference>
<feature type="domain" description="NADP-dependent oxidoreductase" evidence="1">
    <location>
        <begin position="15"/>
        <end position="287"/>
    </location>
</feature>
<dbReference type="PANTHER" id="PTHR43312">
    <property type="entry name" value="D-THREO-ALDOSE 1-DEHYDROGENASE"/>
    <property type="match status" value="1"/>
</dbReference>
<protein>
    <submittedName>
        <fullName evidence="2">Aldo/keto reductase</fullName>
    </submittedName>
</protein>
<sequence length="298" mass="33201">MKKHSIGKSDVVVSEISFGCMSLTGEPEPHVSLLHKAFDGGITFFDTADLYEHGENEKLLGRAFSGMRQQVVIATKVGNQWRPDGSGWDWNPTKAYILTAVEESLKRLKTDYIDLYQLHGGTLEDPIDETIEAFELLKQQGKIREYGISSIRPGVIREWIRRSNIVSVMMQYSLLDRRPEESCLASLHQNQISVLARGSLAKGLLVNKPATAYLNYTADDVREAAKAVALVSDETRTETATAIQFALYPPVVASAVVGIRTDKQLADAIRSSKSQPLSQSEWEQLTTALSPNFYDQHR</sequence>
<dbReference type="Pfam" id="PF00248">
    <property type="entry name" value="Aldo_ket_red"/>
    <property type="match status" value="1"/>
</dbReference>
<dbReference type="GO" id="GO:0016491">
    <property type="term" value="F:oxidoreductase activity"/>
    <property type="evidence" value="ECO:0007669"/>
    <property type="project" value="InterPro"/>
</dbReference>
<dbReference type="InterPro" id="IPR053135">
    <property type="entry name" value="AKR2_Oxidoreductase"/>
</dbReference>
<dbReference type="Proteomes" id="UP000474175">
    <property type="component" value="Unassembled WGS sequence"/>
</dbReference>
<evidence type="ECO:0000259" key="1">
    <source>
        <dbReference type="Pfam" id="PF00248"/>
    </source>
</evidence>